<dbReference type="OrthoDB" id="17296at2157"/>
<name>A0A1H3Y7K9_9EURY</name>
<dbReference type="EMBL" id="FNQT01000002">
    <property type="protein sequence ID" value="SEA07490.1"/>
    <property type="molecule type" value="Genomic_DNA"/>
</dbReference>
<dbReference type="Pfam" id="PF01986">
    <property type="entry name" value="DUF123"/>
    <property type="match status" value="1"/>
</dbReference>
<protein>
    <submittedName>
        <fullName evidence="1">Endonuclease-3</fullName>
    </submittedName>
</protein>
<keyword evidence="1" id="KW-0255">Endonuclease</keyword>
<keyword evidence="1" id="KW-0540">Nuclease</keyword>
<organism evidence="1 2">
    <name type="scientific">Haloplanus vescus</name>
    <dbReference type="NCBI Taxonomy" id="555874"/>
    <lineage>
        <taxon>Archaea</taxon>
        <taxon>Methanobacteriati</taxon>
        <taxon>Methanobacteriota</taxon>
        <taxon>Stenosarchaea group</taxon>
        <taxon>Halobacteria</taxon>
        <taxon>Halobacteriales</taxon>
        <taxon>Haloferacaceae</taxon>
        <taxon>Haloplanus</taxon>
    </lineage>
</organism>
<reference evidence="1 2" key="1">
    <citation type="submission" date="2016-10" db="EMBL/GenBank/DDBJ databases">
        <authorList>
            <person name="de Groot N.N."/>
        </authorList>
    </citation>
    <scope>NUCLEOTIDE SEQUENCE [LARGE SCALE GENOMIC DNA]</scope>
    <source>
        <strain evidence="1 2">CGMCC 1.8712</strain>
    </source>
</reference>
<sequence>MADSTGGTYTLVLALDRPVTIEVGALGDRAFPAGAYAYTGSALGQGGFARVDRHRRVAAGEHDVRHWHVDYLTGHPAVELVDVVRAPGADVECAVAARLPQGPVAGFGASDCDCRSHLAADEDVDRLRERVTSAHRAVTED</sequence>
<gene>
    <name evidence="1" type="ORF">SAMN04488065_1705</name>
</gene>
<accession>A0A1H3Y7K9</accession>
<dbReference type="RefSeq" id="WP_092633908.1">
    <property type="nucleotide sequence ID" value="NZ_FNQT01000002.1"/>
</dbReference>
<keyword evidence="2" id="KW-1185">Reference proteome</keyword>
<dbReference type="AlphaFoldDB" id="A0A1H3Y7K9"/>
<evidence type="ECO:0000313" key="1">
    <source>
        <dbReference type="EMBL" id="SEA07490.1"/>
    </source>
</evidence>
<dbReference type="STRING" id="555874.SAMN04488065_1705"/>
<dbReference type="InterPro" id="IPR002837">
    <property type="entry name" value="DUF123"/>
</dbReference>
<dbReference type="Proteomes" id="UP000236755">
    <property type="component" value="Unassembled WGS sequence"/>
</dbReference>
<dbReference type="CDD" id="cd10441">
    <property type="entry name" value="GIY-YIG_COG1833"/>
    <property type="match status" value="1"/>
</dbReference>
<dbReference type="GO" id="GO:0004519">
    <property type="term" value="F:endonuclease activity"/>
    <property type="evidence" value="ECO:0007669"/>
    <property type="project" value="UniProtKB-KW"/>
</dbReference>
<dbReference type="PANTHER" id="PTHR37460">
    <property type="entry name" value="ENDONUCLEASE III"/>
    <property type="match status" value="1"/>
</dbReference>
<dbReference type="PANTHER" id="PTHR37460:SF1">
    <property type="entry name" value="ENDONUCLEASE III"/>
    <property type="match status" value="1"/>
</dbReference>
<proteinExistence type="predicted"/>
<evidence type="ECO:0000313" key="2">
    <source>
        <dbReference type="Proteomes" id="UP000236755"/>
    </source>
</evidence>
<keyword evidence="1" id="KW-0378">Hydrolase</keyword>